<dbReference type="AlphaFoldDB" id="A0A0N1IQY2"/>
<accession>A0A0N1IQY2</accession>
<comment type="caution">
    <text evidence="2">The sequence shown here is derived from an EMBL/GenBank/DDBJ whole genome shotgun (WGS) entry which is preliminary data.</text>
</comment>
<evidence type="ECO:0000256" key="1">
    <source>
        <dbReference type="SAM" id="Coils"/>
    </source>
</evidence>
<dbReference type="EMBL" id="LADJ01064579">
    <property type="protein sequence ID" value="KPJ21658.1"/>
    <property type="molecule type" value="Genomic_DNA"/>
</dbReference>
<evidence type="ECO:0000313" key="2">
    <source>
        <dbReference type="EMBL" id="KPJ21658.1"/>
    </source>
</evidence>
<reference evidence="2 3" key="1">
    <citation type="journal article" date="2015" name="Nat. Commun.">
        <title>Outbred genome sequencing and CRISPR/Cas9 gene editing in butterflies.</title>
        <authorList>
            <person name="Li X."/>
            <person name="Fan D."/>
            <person name="Zhang W."/>
            <person name="Liu G."/>
            <person name="Zhang L."/>
            <person name="Zhao L."/>
            <person name="Fang X."/>
            <person name="Chen L."/>
            <person name="Dong Y."/>
            <person name="Chen Y."/>
            <person name="Ding Y."/>
            <person name="Zhao R."/>
            <person name="Feng M."/>
            <person name="Zhu Y."/>
            <person name="Feng Y."/>
            <person name="Jiang X."/>
            <person name="Zhu D."/>
            <person name="Xiang H."/>
            <person name="Feng X."/>
            <person name="Li S."/>
            <person name="Wang J."/>
            <person name="Zhang G."/>
            <person name="Kronforst M.R."/>
            <person name="Wang W."/>
        </authorList>
    </citation>
    <scope>NUCLEOTIDE SEQUENCE [LARGE SCALE GENOMIC DNA]</scope>
    <source>
        <strain evidence="2">Ya'a_city_454_Pm</strain>
        <tissue evidence="2">Whole body</tissue>
    </source>
</reference>
<keyword evidence="1" id="KW-0175">Coiled coil</keyword>
<name>A0A0N1IQY2_PAPMA</name>
<protein>
    <submittedName>
        <fullName evidence="2">Uncharacterized protein</fullName>
    </submittedName>
</protein>
<gene>
    <name evidence="2" type="ORF">RR48_00492</name>
</gene>
<keyword evidence="3" id="KW-1185">Reference proteome</keyword>
<evidence type="ECO:0000313" key="3">
    <source>
        <dbReference type="Proteomes" id="UP000053240"/>
    </source>
</evidence>
<proteinExistence type="predicted"/>
<dbReference type="InParanoid" id="A0A0N1IQY2"/>
<dbReference type="Proteomes" id="UP000053240">
    <property type="component" value="Unassembled WGS sequence"/>
</dbReference>
<organism evidence="2 3">
    <name type="scientific">Papilio machaon</name>
    <name type="common">Old World swallowtail butterfly</name>
    <dbReference type="NCBI Taxonomy" id="76193"/>
    <lineage>
        <taxon>Eukaryota</taxon>
        <taxon>Metazoa</taxon>
        <taxon>Ecdysozoa</taxon>
        <taxon>Arthropoda</taxon>
        <taxon>Hexapoda</taxon>
        <taxon>Insecta</taxon>
        <taxon>Pterygota</taxon>
        <taxon>Neoptera</taxon>
        <taxon>Endopterygota</taxon>
        <taxon>Lepidoptera</taxon>
        <taxon>Glossata</taxon>
        <taxon>Ditrysia</taxon>
        <taxon>Papilionoidea</taxon>
        <taxon>Papilionidae</taxon>
        <taxon>Papilioninae</taxon>
        <taxon>Papilio</taxon>
    </lineage>
</organism>
<dbReference type="Gene3D" id="1.10.287.1490">
    <property type="match status" value="1"/>
</dbReference>
<feature type="coiled-coil region" evidence="1">
    <location>
        <begin position="13"/>
        <end position="96"/>
    </location>
</feature>
<sequence length="118" mass="13684">MNKEIKDVCFRNAKKSKDKINQMQTDLEETERNITRLSEQKRTLTIENKELQQKLDEITEEINEGSGEFSGIKKEIASLQEKENKLKGERLDADNNVSKMEKSVEDAASKIPLWEKEV</sequence>
<dbReference type="SUPFAM" id="SSF90257">
    <property type="entry name" value="Myosin rod fragments"/>
    <property type="match status" value="1"/>
</dbReference>